<feature type="region of interest" description="Disordered" evidence="1">
    <location>
        <begin position="1"/>
        <end position="29"/>
    </location>
</feature>
<reference evidence="2 3" key="1">
    <citation type="submission" date="2019-05" db="EMBL/GenBank/DDBJ databases">
        <title>Mikania micrantha, genome provides insights into the molecular mechanism of rapid growth.</title>
        <authorList>
            <person name="Liu B."/>
        </authorList>
    </citation>
    <scope>NUCLEOTIDE SEQUENCE [LARGE SCALE GENOMIC DNA]</scope>
    <source>
        <strain evidence="2">NLD-2019</strain>
        <tissue evidence="2">Leaf</tissue>
    </source>
</reference>
<evidence type="ECO:0000256" key="1">
    <source>
        <dbReference type="SAM" id="MobiDB-lite"/>
    </source>
</evidence>
<evidence type="ECO:0000313" key="2">
    <source>
        <dbReference type="EMBL" id="KAD3068488.1"/>
    </source>
</evidence>
<feature type="region of interest" description="Disordered" evidence="1">
    <location>
        <begin position="112"/>
        <end position="176"/>
    </location>
</feature>
<organism evidence="2 3">
    <name type="scientific">Mikania micrantha</name>
    <name type="common">bitter vine</name>
    <dbReference type="NCBI Taxonomy" id="192012"/>
    <lineage>
        <taxon>Eukaryota</taxon>
        <taxon>Viridiplantae</taxon>
        <taxon>Streptophyta</taxon>
        <taxon>Embryophyta</taxon>
        <taxon>Tracheophyta</taxon>
        <taxon>Spermatophyta</taxon>
        <taxon>Magnoliopsida</taxon>
        <taxon>eudicotyledons</taxon>
        <taxon>Gunneridae</taxon>
        <taxon>Pentapetalae</taxon>
        <taxon>asterids</taxon>
        <taxon>campanulids</taxon>
        <taxon>Asterales</taxon>
        <taxon>Asteraceae</taxon>
        <taxon>Asteroideae</taxon>
        <taxon>Heliantheae alliance</taxon>
        <taxon>Eupatorieae</taxon>
        <taxon>Mikania</taxon>
    </lineage>
</organism>
<keyword evidence="3" id="KW-1185">Reference proteome</keyword>
<dbReference type="GO" id="GO:0032183">
    <property type="term" value="F:SUMO binding"/>
    <property type="evidence" value="ECO:0007669"/>
    <property type="project" value="TreeGrafter"/>
</dbReference>
<dbReference type="GO" id="GO:0061630">
    <property type="term" value="F:ubiquitin protein ligase activity"/>
    <property type="evidence" value="ECO:0007669"/>
    <property type="project" value="InterPro"/>
</dbReference>
<protein>
    <recommendedName>
        <fullName evidence="4">RING-type domain-containing protein</fullName>
    </recommendedName>
</protein>
<dbReference type="Proteomes" id="UP000326396">
    <property type="component" value="Linkage Group LG7"/>
</dbReference>
<gene>
    <name evidence="2" type="ORF">E3N88_36368</name>
</gene>
<proteinExistence type="predicted"/>
<accession>A0A5N6M3Y0</accession>
<dbReference type="SUPFAM" id="SSF57850">
    <property type="entry name" value="RING/U-box"/>
    <property type="match status" value="1"/>
</dbReference>
<comment type="caution">
    <text evidence="2">The sequence shown here is derived from an EMBL/GenBank/DDBJ whole genome shotgun (WGS) entry which is preliminary data.</text>
</comment>
<name>A0A5N6M3Y0_9ASTR</name>
<feature type="compositionally biased region" description="Polar residues" evidence="1">
    <location>
        <begin position="147"/>
        <end position="160"/>
    </location>
</feature>
<feature type="compositionally biased region" description="Basic and acidic residues" evidence="1">
    <location>
        <begin position="126"/>
        <end position="140"/>
    </location>
</feature>
<evidence type="ECO:0000313" key="3">
    <source>
        <dbReference type="Proteomes" id="UP000326396"/>
    </source>
</evidence>
<evidence type="ECO:0008006" key="4">
    <source>
        <dbReference type="Google" id="ProtNLM"/>
    </source>
</evidence>
<dbReference type="EMBL" id="SZYD01000017">
    <property type="protein sequence ID" value="KAD3068488.1"/>
    <property type="molecule type" value="Genomic_DNA"/>
</dbReference>
<dbReference type="AlphaFoldDB" id="A0A5N6M3Y0"/>
<dbReference type="GO" id="GO:0033768">
    <property type="term" value="C:SUMO-targeted ubiquitin ligase complex"/>
    <property type="evidence" value="ECO:0007669"/>
    <property type="project" value="TreeGrafter"/>
</dbReference>
<dbReference type="PANTHER" id="PTHR47094:SF1">
    <property type="entry name" value="RING-TYPE E3 UBIQUITIN TRANSFERASE"/>
    <property type="match status" value="1"/>
</dbReference>
<dbReference type="GO" id="GO:0140082">
    <property type="term" value="F:SUMO-ubiquitin ligase activity"/>
    <property type="evidence" value="ECO:0007669"/>
    <property type="project" value="TreeGrafter"/>
</dbReference>
<dbReference type="PANTHER" id="PTHR47094">
    <property type="entry name" value="ELFLESS, ISOFORM B"/>
    <property type="match status" value="1"/>
</dbReference>
<dbReference type="OrthoDB" id="6105938at2759"/>
<dbReference type="GO" id="GO:0006511">
    <property type="term" value="P:ubiquitin-dependent protein catabolic process"/>
    <property type="evidence" value="ECO:0007669"/>
    <property type="project" value="TreeGrafter"/>
</dbReference>
<dbReference type="InterPro" id="IPR049627">
    <property type="entry name" value="SLX8"/>
</dbReference>
<sequence>MKLLDPNINKSPPIDNNKPKGGPSNPLMQGGQPGICLPMFCFELSCMPHGYPSPWPIDTEELNDYGVVYYYNNYDNVISSSLGAFGHEPQGDLTSHVVQGGQPVAPVERSLQPLRAPPSRPTYVEGLHDDDKNKDNHEDVDNAITFHRNQGTPLTDSEQVSAHEQERGPTNPMAQHNQQGIYIPLPLVEQSLQPQGAPTHGPIVVVILDSDDDVDEVDVDDDEVNIDDDDEVITQEMEIIYNHQRNKRRVDSQPQVNIRDFNVHLVGTRSSMAISSRNQENPVTIVELAETSSCNQRRRLVNFEETSSSMLNVEPVAPLPLPPPPPPSPPVPTYTCPICLGPMVEETISTKCGHLFCFCGTCKVALVLQLIMDPWLLIFNRNPDY</sequence>